<dbReference type="PROSITE" id="PS50082">
    <property type="entry name" value="WD_REPEATS_2"/>
    <property type="match status" value="2"/>
</dbReference>
<feature type="repeat" description="WD" evidence="3">
    <location>
        <begin position="178"/>
        <end position="209"/>
    </location>
</feature>
<dbReference type="SUPFAM" id="SSF50978">
    <property type="entry name" value="WD40 repeat-like"/>
    <property type="match status" value="1"/>
</dbReference>
<evidence type="ECO:0000313" key="4">
    <source>
        <dbReference type="EMBL" id="KIK57280.1"/>
    </source>
</evidence>
<dbReference type="PROSITE" id="PS50294">
    <property type="entry name" value="WD_REPEATS_REGION"/>
    <property type="match status" value="2"/>
</dbReference>
<feature type="repeat" description="WD" evidence="3">
    <location>
        <begin position="236"/>
        <end position="277"/>
    </location>
</feature>
<dbReference type="PANTHER" id="PTHR44019">
    <property type="entry name" value="WD REPEAT-CONTAINING PROTEIN 55"/>
    <property type="match status" value="1"/>
</dbReference>
<accession>A0A0D0B278</accession>
<protein>
    <recommendedName>
        <fullName evidence="6">WD40 repeat-like protein</fullName>
    </recommendedName>
</protein>
<dbReference type="Gene3D" id="2.130.10.10">
    <property type="entry name" value="YVTN repeat-like/Quinoprotein amine dehydrogenase"/>
    <property type="match status" value="2"/>
</dbReference>
<dbReference type="Pfam" id="PF00400">
    <property type="entry name" value="WD40"/>
    <property type="match status" value="2"/>
</dbReference>
<dbReference type="HOGENOM" id="CLU_037051_3_0_1"/>
<dbReference type="InterPro" id="IPR015943">
    <property type="entry name" value="WD40/YVTN_repeat-like_dom_sf"/>
</dbReference>
<dbReference type="PANTHER" id="PTHR44019:SF8">
    <property type="entry name" value="POC1 CENTRIOLAR PROTEIN HOMOLOG"/>
    <property type="match status" value="1"/>
</dbReference>
<dbReference type="InterPro" id="IPR050505">
    <property type="entry name" value="WDR55/POC1"/>
</dbReference>
<keyword evidence="2" id="KW-0677">Repeat</keyword>
<keyword evidence="5" id="KW-1185">Reference proteome</keyword>
<sequence>MSSSSPVHTLPIVTIQDNLPTIANEIYSGVIPAENIWISCYNHSPSDSRQSTSPSSLHAKVRVILDEDDRENVVLQVREGDVQITEAERREFNYSYAVSSPTMRIPSTKLLFPVQEYADPERSNAQKPHRITAFALASDKSQFATGYLDGSVHLYPIVPITSGNSQNKYPTSEIGVLARGHKSTVTSLRFFPSSRVLLSSGADFTLQIYPADPISASAVSSGPVQTSKRVSSVRTLTAHTRSVTSTAMIGRGRAIISASMDGTFRIWDVSTGQEETLVHSATGVGIGVNRIFLESELPTAADADAAINGVLYAALHDGSFEVMKLDGTQKPRKLIHEFRSERSVHGALNSIVASSPVDAVNENYIAVGSAKGVVSVYHASSYASIHFRRSDASIEDLAFVPLPGDNSKLGLVVATADGLPWIASLDVLPAEGVSDTKISVFAELAGGDVDAVRAISIYASTSGIEVWTAGDDGIVRRYIL</sequence>
<proteinExistence type="predicted"/>
<dbReference type="Proteomes" id="UP000053593">
    <property type="component" value="Unassembled WGS sequence"/>
</dbReference>
<evidence type="ECO:0000256" key="3">
    <source>
        <dbReference type="PROSITE-ProRule" id="PRU00221"/>
    </source>
</evidence>
<keyword evidence="1 3" id="KW-0853">WD repeat</keyword>
<dbReference type="OrthoDB" id="10257301at2759"/>
<evidence type="ECO:0000256" key="2">
    <source>
        <dbReference type="ARBA" id="ARBA00022737"/>
    </source>
</evidence>
<evidence type="ECO:0000256" key="1">
    <source>
        <dbReference type="ARBA" id="ARBA00022574"/>
    </source>
</evidence>
<name>A0A0D0B278_9AGAR</name>
<dbReference type="EMBL" id="KN834792">
    <property type="protein sequence ID" value="KIK57280.1"/>
    <property type="molecule type" value="Genomic_DNA"/>
</dbReference>
<dbReference type="SMART" id="SM00320">
    <property type="entry name" value="WD40"/>
    <property type="match status" value="4"/>
</dbReference>
<dbReference type="InterPro" id="IPR036322">
    <property type="entry name" value="WD40_repeat_dom_sf"/>
</dbReference>
<organism evidence="4 5">
    <name type="scientific">Collybiopsis luxurians FD-317 M1</name>
    <dbReference type="NCBI Taxonomy" id="944289"/>
    <lineage>
        <taxon>Eukaryota</taxon>
        <taxon>Fungi</taxon>
        <taxon>Dikarya</taxon>
        <taxon>Basidiomycota</taxon>
        <taxon>Agaricomycotina</taxon>
        <taxon>Agaricomycetes</taxon>
        <taxon>Agaricomycetidae</taxon>
        <taxon>Agaricales</taxon>
        <taxon>Marasmiineae</taxon>
        <taxon>Omphalotaceae</taxon>
        <taxon>Collybiopsis</taxon>
        <taxon>Collybiopsis luxurians</taxon>
    </lineage>
</organism>
<evidence type="ECO:0000313" key="5">
    <source>
        <dbReference type="Proteomes" id="UP000053593"/>
    </source>
</evidence>
<dbReference type="InterPro" id="IPR001680">
    <property type="entry name" value="WD40_rpt"/>
</dbReference>
<dbReference type="AlphaFoldDB" id="A0A0D0B278"/>
<gene>
    <name evidence="4" type="ORF">GYMLUDRAFT_173103</name>
</gene>
<reference evidence="4 5" key="1">
    <citation type="submission" date="2014-04" db="EMBL/GenBank/DDBJ databases">
        <title>Evolutionary Origins and Diversification of the Mycorrhizal Mutualists.</title>
        <authorList>
            <consortium name="DOE Joint Genome Institute"/>
            <consortium name="Mycorrhizal Genomics Consortium"/>
            <person name="Kohler A."/>
            <person name="Kuo A."/>
            <person name="Nagy L.G."/>
            <person name="Floudas D."/>
            <person name="Copeland A."/>
            <person name="Barry K.W."/>
            <person name="Cichocki N."/>
            <person name="Veneault-Fourrey C."/>
            <person name="LaButti K."/>
            <person name="Lindquist E.A."/>
            <person name="Lipzen A."/>
            <person name="Lundell T."/>
            <person name="Morin E."/>
            <person name="Murat C."/>
            <person name="Riley R."/>
            <person name="Ohm R."/>
            <person name="Sun H."/>
            <person name="Tunlid A."/>
            <person name="Henrissat B."/>
            <person name="Grigoriev I.V."/>
            <person name="Hibbett D.S."/>
            <person name="Martin F."/>
        </authorList>
    </citation>
    <scope>NUCLEOTIDE SEQUENCE [LARGE SCALE GENOMIC DNA]</scope>
    <source>
        <strain evidence="4 5">FD-317 M1</strain>
    </source>
</reference>
<evidence type="ECO:0008006" key="6">
    <source>
        <dbReference type="Google" id="ProtNLM"/>
    </source>
</evidence>